<evidence type="ECO:0000313" key="4">
    <source>
        <dbReference type="Proteomes" id="UP000813423"/>
    </source>
</evidence>
<reference evidence="3" key="1">
    <citation type="submission" date="2021-08" db="EMBL/GenBank/DDBJ databases">
        <title>Global Aspergillus fumigatus from environmental and clinical sources.</title>
        <authorList>
            <person name="Barber A."/>
            <person name="Sae-Ong T."/>
        </authorList>
    </citation>
    <scope>NUCLEOTIDE SEQUENCE</scope>
    <source>
        <strain evidence="3">NRZ-2016-071</strain>
    </source>
</reference>
<accession>A0A229XVD8</accession>
<dbReference type="EMBL" id="JAIBSC010000052">
    <property type="protein sequence ID" value="KAH1903482.1"/>
    <property type="molecule type" value="Genomic_DNA"/>
</dbReference>
<keyword evidence="2" id="KW-1133">Transmembrane helix</keyword>
<dbReference type="AlphaFoldDB" id="A0A229XVD8"/>
<feature type="compositionally biased region" description="Polar residues" evidence="1">
    <location>
        <begin position="59"/>
        <end position="71"/>
    </location>
</feature>
<evidence type="ECO:0000313" key="3">
    <source>
        <dbReference type="EMBL" id="KAH1903482.1"/>
    </source>
</evidence>
<protein>
    <submittedName>
        <fullName evidence="3">Uncharacterized protein</fullName>
    </submittedName>
</protein>
<comment type="caution">
    <text evidence="3">The sequence shown here is derived from an EMBL/GenBank/DDBJ whole genome shotgun (WGS) entry which is preliminary data.</text>
</comment>
<name>A0A229XVD8_ASPFM</name>
<gene>
    <name evidence="3" type="ORF">KXV57_006938</name>
</gene>
<organism evidence="3 4">
    <name type="scientific">Aspergillus fumigatus</name>
    <name type="common">Neosartorya fumigata</name>
    <dbReference type="NCBI Taxonomy" id="746128"/>
    <lineage>
        <taxon>Eukaryota</taxon>
        <taxon>Fungi</taxon>
        <taxon>Dikarya</taxon>
        <taxon>Ascomycota</taxon>
        <taxon>Pezizomycotina</taxon>
        <taxon>Eurotiomycetes</taxon>
        <taxon>Eurotiomycetidae</taxon>
        <taxon>Eurotiales</taxon>
        <taxon>Aspergillaceae</taxon>
        <taxon>Aspergillus</taxon>
        <taxon>Aspergillus subgen. Fumigati</taxon>
    </lineage>
</organism>
<dbReference type="Proteomes" id="UP000813423">
    <property type="component" value="Unassembled WGS sequence"/>
</dbReference>
<feature type="compositionally biased region" description="Polar residues" evidence="1">
    <location>
        <begin position="22"/>
        <end position="34"/>
    </location>
</feature>
<keyword evidence="2" id="KW-0812">Transmembrane</keyword>
<feature type="region of interest" description="Disordered" evidence="1">
    <location>
        <begin position="143"/>
        <end position="200"/>
    </location>
</feature>
<keyword evidence="2" id="KW-0472">Membrane</keyword>
<feature type="transmembrane region" description="Helical" evidence="2">
    <location>
        <begin position="98"/>
        <end position="117"/>
    </location>
</feature>
<evidence type="ECO:0000256" key="1">
    <source>
        <dbReference type="SAM" id="MobiDB-lite"/>
    </source>
</evidence>
<feature type="compositionally biased region" description="Basic and acidic residues" evidence="1">
    <location>
        <begin position="172"/>
        <end position="189"/>
    </location>
</feature>
<feature type="compositionally biased region" description="Basic and acidic residues" evidence="1">
    <location>
        <begin position="143"/>
        <end position="156"/>
    </location>
</feature>
<evidence type="ECO:0000256" key="2">
    <source>
        <dbReference type="SAM" id="Phobius"/>
    </source>
</evidence>
<feature type="region of interest" description="Disordered" evidence="1">
    <location>
        <begin position="1"/>
        <end position="75"/>
    </location>
</feature>
<sequence length="200" mass="22968">MDRPKASEEAAPAYHELFDTELMNQPTATSSRTHQYAAVPDNDLDGNSYTADHHDVESHPQNSSNQLSQLDPTKPHFHCETCDRQLERRQKRDTERECCRMVALVFIVAIIFLTLLVCPADVEDTHTSHHTGFMDRMFHDRQDDNKQEQNEQHDQPPEVQPQQGTQPIPPVQEREGKSVEDYVDEERKLLQGGDTYSGLM</sequence>
<proteinExistence type="predicted"/>